<dbReference type="GO" id="GO:0008999">
    <property type="term" value="F:protein-N-terminal-alanine acetyltransferase activity"/>
    <property type="evidence" value="ECO:0007669"/>
    <property type="project" value="TreeGrafter"/>
</dbReference>
<dbReference type="InterPro" id="IPR022496">
    <property type="entry name" value="T6A_TsaB"/>
</dbReference>
<dbReference type="AlphaFoldDB" id="A0A0F4ESX4"/>
<dbReference type="Gene3D" id="3.30.420.40">
    <property type="match status" value="1"/>
</dbReference>
<dbReference type="OrthoDB" id="9809995at2"/>
<accession>A0A0F4ESX4</accession>
<dbReference type="SUPFAM" id="SSF55729">
    <property type="entry name" value="Acyl-CoA N-acyltransferases (Nat)"/>
    <property type="match status" value="1"/>
</dbReference>
<dbReference type="GO" id="GO:0002949">
    <property type="term" value="P:tRNA threonylcarbamoyladenosine modification"/>
    <property type="evidence" value="ECO:0007669"/>
    <property type="project" value="InterPro"/>
</dbReference>
<dbReference type="Proteomes" id="UP000053699">
    <property type="component" value="Unassembled WGS sequence"/>
</dbReference>
<sequence length="359" mass="38195">MSVVLAIDTATAAVTAGIVALDGHDCVLLANQVTVDAKAHAERLTPNVLAALADAEVAMCELDAVVVGCGPGPFTGLRVGMVTAAAYGHALGIPVHGVCSLDAIGVRTTGDTLVVTDARRREVYWARYRDGVRIAGPAVGAPTDVDPGTARAVAGSPEYAALFDLPRCEPVYPTPAGLVAAVPDWSVSPSPLVPWYLRRPDAKPIAADNESITIGALTLADVDRCVELENQFFDGDNPWPAAVFERELANPYNRYVGARTADTLVGYAGITRLGHTPPFEYEVHTIAVDSAYRGRGIGRRLLGALLNFAAGGAIYLEVRTDNEVAIALYRSVGFERMGLRPRYYPVSGADAYFMRREVQ</sequence>
<dbReference type="Pfam" id="PF00814">
    <property type="entry name" value="TsaD"/>
    <property type="match status" value="1"/>
</dbReference>
<comment type="caution">
    <text evidence="2">The sequence shown here is derived from an EMBL/GenBank/DDBJ whole genome shotgun (WGS) entry which is preliminary data.</text>
</comment>
<dbReference type="SUPFAM" id="SSF53067">
    <property type="entry name" value="Actin-like ATPase domain"/>
    <property type="match status" value="1"/>
</dbReference>
<dbReference type="InterPro" id="IPR043129">
    <property type="entry name" value="ATPase_NBD"/>
</dbReference>
<gene>
    <name evidence="2" type="ORF">MLPM_0378</name>
</gene>
<dbReference type="PANTHER" id="PTHR43617:SF20">
    <property type="entry name" value="N-ALPHA-ACETYLTRANSFERASE RIMI"/>
    <property type="match status" value="1"/>
</dbReference>
<dbReference type="InterPro" id="IPR000905">
    <property type="entry name" value="Gcp-like_dom"/>
</dbReference>
<dbReference type="InterPro" id="IPR016181">
    <property type="entry name" value="Acyl_CoA_acyltransferase"/>
</dbReference>
<dbReference type="InterPro" id="IPR050276">
    <property type="entry name" value="MshD_Acetyltransferase"/>
</dbReference>
<dbReference type="NCBIfam" id="TIGR01575">
    <property type="entry name" value="rimI"/>
    <property type="match status" value="1"/>
</dbReference>
<reference evidence="2 3" key="1">
    <citation type="journal article" date="2015" name="Proc. Natl. Acad. Sci. U.S.A.">
        <title>Insight into the evolution and origin of leprosy bacilli from the genome sequence of Mycobacterium lepromatosis.</title>
        <authorList>
            <person name="Singh P."/>
            <person name="Benjak A."/>
            <person name="Schuenemann V.J."/>
            <person name="Herbig A."/>
            <person name="Avanzi C."/>
            <person name="Busso P."/>
            <person name="Nieselt K."/>
            <person name="Krause J."/>
            <person name="Vera-Cabrera L."/>
            <person name="Cole S.T."/>
        </authorList>
    </citation>
    <scope>NUCLEOTIDE SEQUENCE [LARGE SCALE GENOMIC DNA]</scope>
    <source>
        <strain evidence="2 3">Mx1-22A</strain>
    </source>
</reference>
<dbReference type="InterPro" id="IPR000182">
    <property type="entry name" value="GNAT_dom"/>
</dbReference>
<proteinExistence type="predicted"/>
<dbReference type="InterPro" id="IPR006464">
    <property type="entry name" value="AcTrfase_RimI/Ard1"/>
</dbReference>
<dbReference type="PROSITE" id="PS51186">
    <property type="entry name" value="GNAT"/>
    <property type="match status" value="1"/>
</dbReference>
<dbReference type="Pfam" id="PF00583">
    <property type="entry name" value="Acetyltransf_1"/>
    <property type="match status" value="1"/>
</dbReference>
<keyword evidence="3" id="KW-1185">Reference proteome</keyword>
<dbReference type="CDD" id="cd04301">
    <property type="entry name" value="NAT_SF"/>
    <property type="match status" value="1"/>
</dbReference>
<protein>
    <submittedName>
        <fullName evidence="2">Acetyltransferase</fullName>
    </submittedName>
</protein>
<evidence type="ECO:0000259" key="1">
    <source>
        <dbReference type="PROSITE" id="PS51186"/>
    </source>
</evidence>
<dbReference type="PANTHER" id="PTHR43617">
    <property type="entry name" value="L-AMINO ACID N-ACETYLTRANSFERASE"/>
    <property type="match status" value="1"/>
</dbReference>
<organism evidence="2 3">
    <name type="scientific">Mycobacterium lepromatosis</name>
    <dbReference type="NCBI Taxonomy" id="480418"/>
    <lineage>
        <taxon>Bacteria</taxon>
        <taxon>Bacillati</taxon>
        <taxon>Actinomycetota</taxon>
        <taxon>Actinomycetes</taxon>
        <taxon>Mycobacteriales</taxon>
        <taxon>Mycobacteriaceae</taxon>
        <taxon>Mycobacterium</taxon>
    </lineage>
</organism>
<dbReference type="NCBIfam" id="TIGR03725">
    <property type="entry name" value="T6A_YeaZ"/>
    <property type="match status" value="1"/>
</dbReference>
<dbReference type="Gene3D" id="3.40.630.30">
    <property type="match status" value="1"/>
</dbReference>
<dbReference type="EMBL" id="JRPY01000019">
    <property type="protein sequence ID" value="KJX75717.1"/>
    <property type="molecule type" value="Genomic_DNA"/>
</dbReference>
<feature type="domain" description="N-acetyltransferase" evidence="1">
    <location>
        <begin position="212"/>
        <end position="359"/>
    </location>
</feature>
<dbReference type="CDD" id="cd24032">
    <property type="entry name" value="ASKHA_NBD_TsaB"/>
    <property type="match status" value="1"/>
</dbReference>
<evidence type="ECO:0000313" key="3">
    <source>
        <dbReference type="Proteomes" id="UP000053699"/>
    </source>
</evidence>
<evidence type="ECO:0000313" key="2">
    <source>
        <dbReference type="EMBL" id="KJX75717.1"/>
    </source>
</evidence>
<keyword evidence="2" id="KW-0808">Transferase</keyword>
<dbReference type="PATRIC" id="fig|480418.6.peg.839"/>
<name>A0A0F4ESX4_9MYCO</name>
<dbReference type="STRING" id="480418.GCA_000975265_04046"/>